<dbReference type="RefSeq" id="WP_061803241.1">
    <property type="nucleotide sequence ID" value="NZ_FOXX01000007.1"/>
</dbReference>
<feature type="transmembrane region" description="Helical" evidence="1">
    <location>
        <begin position="132"/>
        <end position="160"/>
    </location>
</feature>
<dbReference type="EMBL" id="FOXX01000007">
    <property type="protein sequence ID" value="SFQ71505.1"/>
    <property type="molecule type" value="Genomic_DNA"/>
</dbReference>
<keyword evidence="1" id="KW-1133">Transmembrane helix</keyword>
<reference evidence="2 3" key="1">
    <citation type="submission" date="2016-10" db="EMBL/GenBank/DDBJ databases">
        <authorList>
            <person name="Varghese N."/>
            <person name="Submissions S."/>
        </authorList>
    </citation>
    <scope>NUCLEOTIDE SEQUENCE [LARGE SCALE GENOMIC DNA]</scope>
    <source>
        <strain evidence="2 3">DSM 13796</strain>
    </source>
</reference>
<evidence type="ECO:0000313" key="2">
    <source>
        <dbReference type="EMBL" id="SFQ71505.1"/>
    </source>
</evidence>
<accession>A0A1I6AS42</accession>
<feature type="transmembrane region" description="Helical" evidence="1">
    <location>
        <begin position="101"/>
        <end position="126"/>
    </location>
</feature>
<comment type="caution">
    <text evidence="2">The sequence shown here is derived from an EMBL/GenBank/DDBJ whole genome shotgun (WGS) entry which is preliminary data.</text>
</comment>
<keyword evidence="1" id="KW-0472">Membrane</keyword>
<feature type="transmembrane region" description="Helical" evidence="1">
    <location>
        <begin position="6"/>
        <end position="28"/>
    </location>
</feature>
<proteinExistence type="predicted"/>
<sequence>MNTKVLVSLALLVGMGAVLHAVIPPIFLGMKPDMMLTMMFLGIMLFPQARNVLVLAIATGAIAALTTSFPNGQVANMIDKPLTAFLFLGLFLAVRRYKQSVVSAAVLTAIGTIVSGMIFLAAALALGSFSAAQFFGFVAAVVLPATAVNTFAMIVIYPIVQTIVKRSKITSQMS</sequence>
<gene>
    <name evidence="2" type="ORF">SAMN02745910_02943</name>
</gene>
<dbReference type="GeneID" id="93711568"/>
<evidence type="ECO:0000256" key="1">
    <source>
        <dbReference type="SAM" id="Phobius"/>
    </source>
</evidence>
<keyword evidence="3" id="KW-1185">Reference proteome</keyword>
<keyword evidence="1" id="KW-0812">Transmembrane</keyword>
<dbReference type="Proteomes" id="UP000182762">
    <property type="component" value="Unassembled WGS sequence"/>
</dbReference>
<feature type="transmembrane region" description="Helical" evidence="1">
    <location>
        <begin position="77"/>
        <end position="94"/>
    </location>
</feature>
<dbReference type="InterPro" id="IPR031360">
    <property type="entry name" value="TrpP"/>
</dbReference>
<protein>
    <submittedName>
        <fullName evidence="2">Tryptophan transporter TrpP</fullName>
    </submittedName>
</protein>
<evidence type="ECO:0000313" key="3">
    <source>
        <dbReference type="Proteomes" id="UP000182762"/>
    </source>
</evidence>
<feature type="transmembrane region" description="Helical" evidence="1">
    <location>
        <begin position="40"/>
        <end position="65"/>
    </location>
</feature>
<name>A0A1I6AS42_9BACI</name>
<dbReference type="Pfam" id="PF17099">
    <property type="entry name" value="TrpP"/>
    <property type="match status" value="1"/>
</dbReference>
<organism evidence="2 3">
    <name type="scientific">Priestia endophytica DSM 13796</name>
    <dbReference type="NCBI Taxonomy" id="1121089"/>
    <lineage>
        <taxon>Bacteria</taxon>
        <taxon>Bacillati</taxon>
        <taxon>Bacillota</taxon>
        <taxon>Bacilli</taxon>
        <taxon>Bacillales</taxon>
        <taxon>Bacillaceae</taxon>
        <taxon>Priestia</taxon>
    </lineage>
</organism>